<dbReference type="Proteomes" id="UP001226084">
    <property type="component" value="Unassembled WGS sequence"/>
</dbReference>
<dbReference type="Gene3D" id="1.10.287.470">
    <property type="entry name" value="Helix hairpin bin"/>
    <property type="match status" value="1"/>
</dbReference>
<evidence type="ECO:0000259" key="3">
    <source>
        <dbReference type="Pfam" id="PF25881"/>
    </source>
</evidence>
<proteinExistence type="predicted"/>
<keyword evidence="2" id="KW-0175">Coiled coil</keyword>
<dbReference type="GO" id="GO:0030313">
    <property type="term" value="C:cell envelope"/>
    <property type="evidence" value="ECO:0007669"/>
    <property type="project" value="UniProtKB-SubCell"/>
</dbReference>
<name>A0AAP5EE05_9GAMM</name>
<evidence type="ECO:0000256" key="1">
    <source>
        <dbReference type="ARBA" id="ARBA00004196"/>
    </source>
</evidence>
<dbReference type="InterPro" id="IPR050465">
    <property type="entry name" value="UPF0194_transport"/>
</dbReference>
<sequence>MSAAIYLSVRGALLAGAGLLLSACRQEPPAALGTLEWDRITVPAPAAETIVGIRVHEGQQVAAGAALLQLEPIRTAAQLQALEAQASQAGQALQELREGPRREDIDQARANLASARAQAVDASAYYRRLQPLGRQQLVAAADVDRARAAAGSAQGAVQAAEQALLALEHGTRVEQVAQGEAALQSAQAQAAAQAVTLRKLDLVAPRAGRVDALPYRLGDQAPVGAPLVVLLVGDHPYARVYLPEPLRLKVRVGQAAQVHLQGRDGAFAGHVRSIRSDPGFTPYYALSGDDVSRLSWLAEIELDRAGGGAPLADLPAGVPVRVVF</sequence>
<gene>
    <name evidence="4" type="ORF">QE424_002285</name>
</gene>
<comment type="caution">
    <text evidence="4">The sequence shown here is derived from an EMBL/GenBank/DDBJ whole genome shotgun (WGS) entry which is preliminary data.</text>
</comment>
<dbReference type="InterPro" id="IPR059052">
    <property type="entry name" value="HH_YbhG-like"/>
</dbReference>
<dbReference type="PANTHER" id="PTHR32347">
    <property type="entry name" value="EFFLUX SYSTEM COMPONENT YKNX-RELATED"/>
    <property type="match status" value="1"/>
</dbReference>
<dbReference type="RefSeq" id="WP_095364010.1">
    <property type="nucleotide sequence ID" value="NZ_CP183298.1"/>
</dbReference>
<dbReference type="Pfam" id="PF25881">
    <property type="entry name" value="HH_YBHG"/>
    <property type="match status" value="1"/>
</dbReference>
<organism evidence="4 5">
    <name type="scientific">Stenotrophomonas rhizophila</name>
    <dbReference type="NCBI Taxonomy" id="216778"/>
    <lineage>
        <taxon>Bacteria</taxon>
        <taxon>Pseudomonadati</taxon>
        <taxon>Pseudomonadota</taxon>
        <taxon>Gammaproteobacteria</taxon>
        <taxon>Lysobacterales</taxon>
        <taxon>Lysobacteraceae</taxon>
        <taxon>Stenotrophomonas</taxon>
    </lineage>
</organism>
<dbReference type="EMBL" id="JAUTAS010000001">
    <property type="protein sequence ID" value="MDQ1109126.1"/>
    <property type="molecule type" value="Genomic_DNA"/>
</dbReference>
<protein>
    <submittedName>
        <fullName evidence="4">HlyD family secretion protein</fullName>
    </submittedName>
</protein>
<reference evidence="4" key="1">
    <citation type="submission" date="2023-07" db="EMBL/GenBank/DDBJ databases">
        <title>Functional and genomic diversity of the sorghum phyllosphere microbiome.</title>
        <authorList>
            <person name="Shade A."/>
        </authorList>
    </citation>
    <scope>NUCLEOTIDE SEQUENCE</scope>
    <source>
        <strain evidence="4">SORGH_AS_0457</strain>
    </source>
</reference>
<dbReference type="Gene3D" id="2.40.50.100">
    <property type="match status" value="1"/>
</dbReference>
<evidence type="ECO:0000313" key="5">
    <source>
        <dbReference type="Proteomes" id="UP001226084"/>
    </source>
</evidence>
<feature type="domain" description="YbhG-like alpha-helical hairpin" evidence="3">
    <location>
        <begin position="79"/>
        <end position="194"/>
    </location>
</feature>
<comment type="subcellular location">
    <subcellularLocation>
        <location evidence="1">Cell envelope</location>
    </subcellularLocation>
</comment>
<evidence type="ECO:0000313" key="4">
    <source>
        <dbReference type="EMBL" id="MDQ1109126.1"/>
    </source>
</evidence>
<dbReference type="PANTHER" id="PTHR32347:SF29">
    <property type="entry name" value="UPF0194 MEMBRANE PROTEIN YBHG"/>
    <property type="match status" value="1"/>
</dbReference>
<dbReference type="AlphaFoldDB" id="A0AAP5EE05"/>
<accession>A0AAP5EE05</accession>
<evidence type="ECO:0000256" key="2">
    <source>
        <dbReference type="ARBA" id="ARBA00023054"/>
    </source>
</evidence>